<evidence type="ECO:0000313" key="7">
    <source>
        <dbReference type="EMBL" id="PZO44025.1"/>
    </source>
</evidence>
<keyword evidence="3" id="KW-0133">Cell shape</keyword>
<reference evidence="7 8" key="2">
    <citation type="submission" date="2018-06" db="EMBL/GenBank/DDBJ databases">
        <title>Metagenomic assembly of (sub)arctic Cyanobacteria and their associated microbiome from non-axenic cultures.</title>
        <authorList>
            <person name="Baurain D."/>
        </authorList>
    </citation>
    <scope>NUCLEOTIDE SEQUENCE [LARGE SCALE GENOMIC DNA]</scope>
    <source>
        <strain evidence="7">ULC041bin1</strain>
    </source>
</reference>
<dbReference type="EMBL" id="QBMN01000021">
    <property type="protein sequence ID" value="PZO44025.1"/>
    <property type="molecule type" value="Genomic_DNA"/>
</dbReference>
<dbReference type="PANTHER" id="PTHR34138:SF1">
    <property type="entry name" value="CELL SHAPE-DETERMINING PROTEIN MREC"/>
    <property type="match status" value="1"/>
</dbReference>
<dbReference type="PANTHER" id="PTHR34138">
    <property type="entry name" value="CELL SHAPE-DETERMINING PROTEIN MREC"/>
    <property type="match status" value="1"/>
</dbReference>
<dbReference type="Proteomes" id="UP000249081">
    <property type="component" value="Unassembled WGS sequence"/>
</dbReference>
<dbReference type="NCBIfam" id="TIGR00219">
    <property type="entry name" value="mreC"/>
    <property type="match status" value="1"/>
</dbReference>
<name>A0A2W4YAX1_9CYAN</name>
<dbReference type="AlphaFoldDB" id="A0A2W4YAX1"/>
<proteinExistence type="inferred from homology"/>
<dbReference type="InterPro" id="IPR042175">
    <property type="entry name" value="Cell/Rod_MreC_2"/>
</dbReference>
<protein>
    <recommendedName>
        <fullName evidence="2">Cell shape-determining protein MreC</fullName>
    </recommendedName>
    <alternativeName>
        <fullName evidence="4">Cell shape protein MreC</fullName>
    </alternativeName>
</protein>
<dbReference type="GO" id="GO:0008360">
    <property type="term" value="P:regulation of cell shape"/>
    <property type="evidence" value="ECO:0007669"/>
    <property type="project" value="UniProtKB-KW"/>
</dbReference>
<accession>A0A2W4YAX1</accession>
<comment type="caution">
    <text evidence="7">The sequence shown here is derived from an EMBL/GenBank/DDBJ whole genome shotgun (WGS) entry which is preliminary data.</text>
</comment>
<feature type="domain" description="Rod shape-determining protein MreC beta-barrel core" evidence="6">
    <location>
        <begin position="98"/>
        <end position="240"/>
    </location>
</feature>
<dbReference type="InterPro" id="IPR042177">
    <property type="entry name" value="Cell/Rod_1"/>
</dbReference>
<dbReference type="InterPro" id="IPR007221">
    <property type="entry name" value="MreC"/>
</dbReference>
<sequence length="273" mass="29782">MFALRRWWTRHALKAGMVTLAVSSAWLLRASDGALIYETYHWVTRPLQAGLSREQQFENSYILELQQRIVELENQNRALQTLEAYEDTITAEGLRATVIGRGADHWWQHAILNRGSRSGVAVGYVVTGPGGLVGRVVAVSPSTSRVLLVSDPTSRVGAKVSRSRAMGVVRGQANNRVVMEFFEKLPDVNAGDVIVTSSYSRLFPRDIPLGRIESIDLTKSPAPEAVIQLSSPLPVLEWAVIHPFAPQETIDAPVLPGTDPQNGLVPDGDGAGL</sequence>
<dbReference type="NCBIfam" id="NF010527">
    <property type="entry name" value="PRK13922.6-2"/>
    <property type="match status" value="1"/>
</dbReference>
<evidence type="ECO:0000256" key="4">
    <source>
        <dbReference type="ARBA" id="ARBA00032089"/>
    </source>
</evidence>
<reference evidence="8" key="1">
    <citation type="submission" date="2018-04" db="EMBL/GenBank/DDBJ databases">
        <authorList>
            <person name="Cornet L."/>
        </authorList>
    </citation>
    <scope>NUCLEOTIDE SEQUENCE [LARGE SCALE GENOMIC DNA]</scope>
</reference>
<dbReference type="Pfam" id="PF04085">
    <property type="entry name" value="MreC"/>
    <property type="match status" value="1"/>
</dbReference>
<dbReference type="GO" id="GO:0005886">
    <property type="term" value="C:plasma membrane"/>
    <property type="evidence" value="ECO:0007669"/>
    <property type="project" value="TreeGrafter"/>
</dbReference>
<evidence type="ECO:0000256" key="1">
    <source>
        <dbReference type="ARBA" id="ARBA00009369"/>
    </source>
</evidence>
<dbReference type="InterPro" id="IPR055342">
    <property type="entry name" value="MreC_beta-barrel_core"/>
</dbReference>
<evidence type="ECO:0000256" key="3">
    <source>
        <dbReference type="ARBA" id="ARBA00022960"/>
    </source>
</evidence>
<comment type="similarity">
    <text evidence="1">Belongs to the MreC family.</text>
</comment>
<dbReference type="Gene3D" id="2.40.10.340">
    <property type="entry name" value="Rod shape-determining protein MreC, domain 1"/>
    <property type="match status" value="1"/>
</dbReference>
<evidence type="ECO:0000259" key="6">
    <source>
        <dbReference type="Pfam" id="PF04085"/>
    </source>
</evidence>
<feature type="region of interest" description="Disordered" evidence="5">
    <location>
        <begin position="251"/>
        <end position="273"/>
    </location>
</feature>
<organism evidence="7 8">
    <name type="scientific">Shackletoniella antarctica</name>
    <dbReference type="NCBI Taxonomy" id="268115"/>
    <lineage>
        <taxon>Bacteria</taxon>
        <taxon>Bacillati</taxon>
        <taxon>Cyanobacteriota</taxon>
        <taxon>Cyanophyceae</taxon>
        <taxon>Oculatellales</taxon>
        <taxon>Oculatellaceae</taxon>
        <taxon>Shackletoniella</taxon>
    </lineage>
</organism>
<evidence type="ECO:0000256" key="5">
    <source>
        <dbReference type="SAM" id="MobiDB-lite"/>
    </source>
</evidence>
<evidence type="ECO:0000256" key="2">
    <source>
        <dbReference type="ARBA" id="ARBA00013855"/>
    </source>
</evidence>
<evidence type="ECO:0000313" key="8">
    <source>
        <dbReference type="Proteomes" id="UP000249081"/>
    </source>
</evidence>
<dbReference type="Gene3D" id="2.40.10.350">
    <property type="entry name" value="Rod shape-determining protein MreC, domain 2"/>
    <property type="match status" value="1"/>
</dbReference>
<gene>
    <name evidence="7" type="ORF">DCF17_04870</name>
</gene>